<dbReference type="EMBL" id="QZWG01000009">
    <property type="protein sequence ID" value="RZB90699.1"/>
    <property type="molecule type" value="Genomic_DNA"/>
</dbReference>
<accession>A0A445IX12</accession>
<dbReference type="EMBL" id="QZWG01000009">
    <property type="protein sequence ID" value="RZB90700.1"/>
    <property type="molecule type" value="Genomic_DNA"/>
</dbReference>
<keyword evidence="9 10" id="KW-0472">Membrane</keyword>
<keyword evidence="3" id="KW-0813">Transport</keyword>
<keyword evidence="6 10" id="KW-0630">Potassium</keyword>
<dbReference type="InterPro" id="IPR053951">
    <property type="entry name" value="K_trans_N"/>
</dbReference>
<dbReference type="PANTHER" id="PTHR30540:SF95">
    <property type="entry name" value="POTASSIUM TRANSPORTER 10"/>
    <property type="match status" value="1"/>
</dbReference>
<dbReference type="Gramene" id="XM_028324716.1">
    <property type="protein sequence ID" value="XP_028180517.1"/>
    <property type="gene ID" value="LOC114367517"/>
</dbReference>
<feature type="transmembrane region" description="Helical" evidence="10">
    <location>
        <begin position="290"/>
        <end position="309"/>
    </location>
</feature>
<dbReference type="EMBL" id="QZWG01000009">
    <property type="protein sequence ID" value="RZB90702.1"/>
    <property type="molecule type" value="Genomic_DNA"/>
</dbReference>
<keyword evidence="14" id="KW-1185">Reference proteome</keyword>
<gene>
    <name evidence="13" type="ORF">D0Y65_023248</name>
</gene>
<feature type="transmembrane region" description="Helical" evidence="10">
    <location>
        <begin position="242"/>
        <end position="263"/>
    </location>
</feature>
<feature type="transmembrane region" description="Helical" evidence="10">
    <location>
        <begin position="43"/>
        <end position="65"/>
    </location>
</feature>
<feature type="domain" description="K+ potassium transporter C-terminal" evidence="12">
    <location>
        <begin position="550"/>
        <end position="787"/>
    </location>
</feature>
<feature type="transmembrane region" description="Helical" evidence="10">
    <location>
        <begin position="361"/>
        <end position="388"/>
    </location>
</feature>
<feature type="transmembrane region" description="Helical" evidence="10">
    <location>
        <begin position="213"/>
        <end position="230"/>
    </location>
</feature>
<dbReference type="AlphaFoldDB" id="A0A445IX12"/>
<dbReference type="InterPro" id="IPR053952">
    <property type="entry name" value="K_trans_C"/>
</dbReference>
<evidence type="ECO:0000259" key="11">
    <source>
        <dbReference type="Pfam" id="PF02705"/>
    </source>
</evidence>
<feature type="transmembrane region" description="Helical" evidence="10">
    <location>
        <begin position="171"/>
        <end position="193"/>
    </location>
</feature>
<reference evidence="13 14" key="1">
    <citation type="submission" date="2018-09" db="EMBL/GenBank/DDBJ databases">
        <title>A high-quality reference genome of wild soybean provides a powerful tool to mine soybean genomes.</title>
        <authorList>
            <person name="Xie M."/>
            <person name="Chung C.Y.L."/>
            <person name="Li M.-W."/>
            <person name="Wong F.-L."/>
            <person name="Chan T.-F."/>
            <person name="Lam H.-M."/>
        </authorList>
    </citation>
    <scope>NUCLEOTIDE SEQUENCE [LARGE SCALE GENOMIC DNA]</scope>
    <source>
        <strain evidence="14">cv. W05</strain>
        <tissue evidence="13">Hypocotyl of etiolated seedlings</tissue>
    </source>
</reference>
<evidence type="ECO:0000313" key="13">
    <source>
        <dbReference type="EMBL" id="RZB90702.1"/>
    </source>
</evidence>
<evidence type="ECO:0000256" key="4">
    <source>
        <dbReference type="ARBA" id="ARBA00022538"/>
    </source>
</evidence>
<feature type="transmembrane region" description="Helical" evidence="10">
    <location>
        <begin position="443"/>
        <end position="463"/>
    </location>
</feature>
<keyword evidence="8 10" id="KW-0406">Ion transport</keyword>
<feature type="transmembrane region" description="Helical" evidence="10">
    <location>
        <begin position="576"/>
        <end position="594"/>
    </location>
</feature>
<dbReference type="EMBL" id="QZWG01000009">
    <property type="protein sequence ID" value="RZB90701.1"/>
    <property type="molecule type" value="Genomic_DNA"/>
</dbReference>
<evidence type="ECO:0000256" key="5">
    <source>
        <dbReference type="ARBA" id="ARBA00022692"/>
    </source>
</evidence>
<comment type="caution">
    <text evidence="13">The sequence shown here is derived from an EMBL/GenBank/DDBJ whole genome shotgun (WGS) entry which is preliminary data.</text>
</comment>
<dbReference type="InterPro" id="IPR003855">
    <property type="entry name" value="K+_transporter"/>
</dbReference>
<keyword evidence="5 10" id="KW-0812">Transmembrane</keyword>
<dbReference type="Pfam" id="PF22776">
    <property type="entry name" value="K_trans_C"/>
    <property type="match status" value="1"/>
</dbReference>
<feature type="transmembrane region" description="Helical" evidence="10">
    <location>
        <begin position="499"/>
        <end position="516"/>
    </location>
</feature>
<evidence type="ECO:0000259" key="12">
    <source>
        <dbReference type="Pfam" id="PF22776"/>
    </source>
</evidence>
<dbReference type="Gramene" id="XM_028324715.1">
    <property type="protein sequence ID" value="XP_028180516.1"/>
    <property type="gene ID" value="LOC114367517"/>
</dbReference>
<keyword evidence="4 10" id="KW-0633">Potassium transport</keyword>
<evidence type="ECO:0000256" key="8">
    <source>
        <dbReference type="ARBA" id="ARBA00023065"/>
    </source>
</evidence>
<feature type="transmembrane region" description="Helical" evidence="10">
    <location>
        <begin position="470"/>
        <end position="493"/>
    </location>
</feature>
<keyword evidence="7 10" id="KW-1133">Transmembrane helix</keyword>
<dbReference type="NCBIfam" id="TIGR00794">
    <property type="entry name" value="kup"/>
    <property type="match status" value="1"/>
</dbReference>
<proteinExistence type="inferred from homology"/>
<feature type="domain" description="K+ potassium transporter integral membrane" evidence="11">
    <location>
        <begin position="51"/>
        <end position="537"/>
    </location>
</feature>
<dbReference type="Gramene" id="XM_028324714.1">
    <property type="protein sequence ID" value="XP_028180515.1"/>
    <property type="gene ID" value="LOC114367517"/>
</dbReference>
<evidence type="ECO:0000256" key="3">
    <source>
        <dbReference type="ARBA" id="ARBA00022448"/>
    </source>
</evidence>
<dbReference type="PANTHER" id="PTHR30540">
    <property type="entry name" value="OSMOTIC STRESS POTASSIUM TRANSPORTER"/>
    <property type="match status" value="1"/>
</dbReference>
<evidence type="ECO:0000256" key="10">
    <source>
        <dbReference type="RuleBase" id="RU321113"/>
    </source>
</evidence>
<feature type="transmembrane region" description="Helical" evidence="10">
    <location>
        <begin position="321"/>
        <end position="341"/>
    </location>
</feature>
<dbReference type="EMBL" id="QZWG01000009">
    <property type="protein sequence ID" value="RZB90698.1"/>
    <property type="molecule type" value="Genomic_DNA"/>
</dbReference>
<dbReference type="GO" id="GO:0005886">
    <property type="term" value="C:plasma membrane"/>
    <property type="evidence" value="ECO:0007669"/>
    <property type="project" value="UniProtKB-SubCell"/>
</dbReference>
<dbReference type="Gramene" id="XM_028324713.1">
    <property type="protein sequence ID" value="XP_028180514.1"/>
    <property type="gene ID" value="LOC114367517"/>
</dbReference>
<feature type="transmembrane region" description="Helical" evidence="10">
    <location>
        <begin position="536"/>
        <end position="556"/>
    </location>
</feature>
<protein>
    <recommendedName>
        <fullName evidence="10">Potassium transporter</fullName>
    </recommendedName>
</protein>
<feature type="transmembrane region" description="Helical" evidence="10">
    <location>
        <begin position="85"/>
        <end position="106"/>
    </location>
</feature>
<name>A0A445IX12_GLYSO</name>
<dbReference type="Proteomes" id="UP000289340">
    <property type="component" value="Chromosome 9"/>
</dbReference>
<evidence type="ECO:0000256" key="2">
    <source>
        <dbReference type="ARBA" id="ARBA00008440"/>
    </source>
</evidence>
<comment type="similarity">
    <text evidence="2 10">Belongs to the HAK/KUP transporter (TC 2.A.72.3) family.</text>
</comment>
<sequence>MASTGFDEDGDNRGGMWVLEQKIDQPMDEEAERLKNTYREKKLSTLLLLRLAYQSLGVVYGDLGTSPLYVFYNTFPQQIDNQEDVIGALSLIIYSLTLVPLLKYVLIVLRANDNGQGGTLALYSLLCRHANIRTIPNQHHTDEELTTYSRSTIREKSFAAKTKRWLEETSYMKNIILMLALVGTCMVIGDGILTPAISVLSAVGGIKVNHADLSNGVVVLVAVVILVGLFSVQHYGTDRVGWLFAPIVLLWFLLIGGIGIFNICKYGSSVLKAFSPLYIYRYLQREGKDGWLSLGGILLSITGTEALFADLAHFPVSSVQIAFTLLVFPCLLLAYSGQAAYLMHNLDHSKDAFYRSIPDKIYWPVFVVATLAAIVASQATISATFSIIKQANAHGCFPRIKVVHTSKKFLGQIYIPDINWILMILCIAVTAGFKNQSQIGNAYGTAVVLVMLVTTLLMILIMILVWRCHWILVVVFTGLSLIVECTYFSAVLFKVDQGGWAPLAIAGAFLLIMYVWHYGSVKRYEFEMHSKVSMAWILGLGPSLGLVRVPGIGLVYTELASGVPHIFSHFITNLPAIHSVVVFVCVKYLPVYTVPEDERFLVKRIGPKNFHMFRCVARYGYKDLHKKDEDFEKKLFHNLFVFVKLESMMEGCSDSDDYSLYDEQTERSTQGLLNNNTNTAALNMDPTVSSVDSIVSVSSPLHINATIQSSGHVSSHTEVDEVEFLNNCRDAGVVHILGNTVVRARRDSRFHKKIAVDYIYAFLRKICRENSVIFNVPHESLLNVGQVFYV</sequence>
<comment type="function">
    <text evidence="10">Potassium transporter.</text>
</comment>
<organism evidence="13 14">
    <name type="scientific">Glycine soja</name>
    <name type="common">Wild soybean</name>
    <dbReference type="NCBI Taxonomy" id="3848"/>
    <lineage>
        <taxon>Eukaryota</taxon>
        <taxon>Viridiplantae</taxon>
        <taxon>Streptophyta</taxon>
        <taxon>Embryophyta</taxon>
        <taxon>Tracheophyta</taxon>
        <taxon>Spermatophyta</taxon>
        <taxon>Magnoliopsida</taxon>
        <taxon>eudicotyledons</taxon>
        <taxon>Gunneridae</taxon>
        <taxon>Pentapetalae</taxon>
        <taxon>rosids</taxon>
        <taxon>fabids</taxon>
        <taxon>Fabales</taxon>
        <taxon>Fabaceae</taxon>
        <taxon>Papilionoideae</taxon>
        <taxon>50 kb inversion clade</taxon>
        <taxon>NPAAA clade</taxon>
        <taxon>indigoferoid/millettioid clade</taxon>
        <taxon>Phaseoleae</taxon>
        <taxon>Glycine</taxon>
        <taxon>Glycine subgen. Soja</taxon>
    </lineage>
</organism>
<feature type="transmembrane region" description="Helical" evidence="10">
    <location>
        <begin position="409"/>
        <end position="431"/>
    </location>
</feature>
<comment type="caution">
    <text evidence="10">Lacks conserved residue(s) required for the propagation of feature annotation.</text>
</comment>
<evidence type="ECO:0000256" key="1">
    <source>
        <dbReference type="ARBA" id="ARBA00004651"/>
    </source>
</evidence>
<dbReference type="Pfam" id="PF02705">
    <property type="entry name" value="K_trans"/>
    <property type="match status" value="1"/>
</dbReference>
<evidence type="ECO:0000256" key="6">
    <source>
        <dbReference type="ARBA" id="ARBA00022958"/>
    </source>
</evidence>
<comment type="subcellular location">
    <subcellularLocation>
        <location evidence="1">Cell membrane</location>
        <topology evidence="1">Multi-pass membrane protein</topology>
    </subcellularLocation>
    <subcellularLocation>
        <location evidence="10">Membrane</location>
        <topology evidence="10">Multi-pass membrane protein</topology>
    </subcellularLocation>
</comment>
<evidence type="ECO:0000313" key="14">
    <source>
        <dbReference type="Proteomes" id="UP000289340"/>
    </source>
</evidence>
<dbReference type="GO" id="GO:0015079">
    <property type="term" value="F:potassium ion transmembrane transporter activity"/>
    <property type="evidence" value="ECO:0007669"/>
    <property type="project" value="UniProtKB-UniRule"/>
</dbReference>
<evidence type="ECO:0000256" key="7">
    <source>
        <dbReference type="ARBA" id="ARBA00022989"/>
    </source>
</evidence>
<evidence type="ECO:0000256" key="9">
    <source>
        <dbReference type="ARBA" id="ARBA00023136"/>
    </source>
</evidence>